<comment type="caution">
    <text evidence="1">The sequence shown here is derived from an EMBL/GenBank/DDBJ whole genome shotgun (WGS) entry which is preliminary data.</text>
</comment>
<keyword evidence="2" id="KW-1185">Reference proteome</keyword>
<dbReference type="Proteomes" id="UP000572680">
    <property type="component" value="Unassembled WGS sequence"/>
</dbReference>
<proteinExistence type="predicted"/>
<reference evidence="1 2" key="1">
    <citation type="submission" date="2020-08" db="EMBL/GenBank/DDBJ databases">
        <title>Genomic Encyclopedia of Type Strains, Phase IV (KMG-IV): sequencing the most valuable type-strain genomes for metagenomic binning, comparative biology and taxonomic classification.</title>
        <authorList>
            <person name="Goeker M."/>
        </authorList>
    </citation>
    <scope>NUCLEOTIDE SEQUENCE [LARGE SCALE GENOMIC DNA]</scope>
    <source>
        <strain evidence="1 2">DSM 44197</strain>
    </source>
</reference>
<dbReference type="RefSeq" id="WP_182847814.1">
    <property type="nucleotide sequence ID" value="NZ_BAAALP010000026.1"/>
</dbReference>
<evidence type="ECO:0000313" key="2">
    <source>
        <dbReference type="Proteomes" id="UP000572680"/>
    </source>
</evidence>
<organism evidence="1 2">
    <name type="scientific">Actinomadura namibiensis</name>
    <dbReference type="NCBI Taxonomy" id="182080"/>
    <lineage>
        <taxon>Bacteria</taxon>
        <taxon>Bacillati</taxon>
        <taxon>Actinomycetota</taxon>
        <taxon>Actinomycetes</taxon>
        <taxon>Streptosporangiales</taxon>
        <taxon>Thermomonosporaceae</taxon>
        <taxon>Actinomadura</taxon>
    </lineage>
</organism>
<accession>A0A7W3LX37</accession>
<name>A0A7W3LX37_ACTNM</name>
<dbReference type="EMBL" id="JACJIA010000013">
    <property type="protein sequence ID" value="MBA8955866.1"/>
    <property type="molecule type" value="Genomic_DNA"/>
</dbReference>
<protein>
    <submittedName>
        <fullName evidence="1">Uncharacterized protein</fullName>
    </submittedName>
</protein>
<gene>
    <name evidence="1" type="ORF">HNR61_007548</name>
</gene>
<evidence type="ECO:0000313" key="1">
    <source>
        <dbReference type="EMBL" id="MBA8955866.1"/>
    </source>
</evidence>
<sequence length="129" mass="13546">MAGSVRVYGSSCWTHPRFSGVRLRLACEALHADGGPWSGPLGPFLTLLRSGDQAAVGIALDTYQQADADSRFGGEPMYGEHRAEVLQAARELLRQPPSPADMSPHMGAGANHASALNAMMNLAGEQGAT</sequence>
<dbReference type="AlphaFoldDB" id="A0A7W3LX37"/>